<reference evidence="1" key="1">
    <citation type="submission" date="2020-03" db="EMBL/GenBank/DDBJ databases">
        <title>The deep terrestrial virosphere.</title>
        <authorList>
            <person name="Holmfeldt K."/>
            <person name="Nilsson E."/>
            <person name="Simone D."/>
            <person name="Lopez-Fernandez M."/>
            <person name="Wu X."/>
            <person name="de Brujin I."/>
            <person name="Lundin D."/>
            <person name="Andersson A."/>
            <person name="Bertilsson S."/>
            <person name="Dopson M."/>
        </authorList>
    </citation>
    <scope>NUCLEOTIDE SEQUENCE</scope>
    <source>
        <strain evidence="2">MM415A00444</strain>
        <strain evidence="1">MM415B00464</strain>
    </source>
</reference>
<name>A0A6M3J7E7_9ZZZZ</name>
<dbReference type="AlphaFoldDB" id="A0A6M3J7E7"/>
<dbReference type="EMBL" id="MT142479">
    <property type="protein sequence ID" value="QJA82092.1"/>
    <property type="molecule type" value="Genomic_DNA"/>
</dbReference>
<dbReference type="SUPFAM" id="SSF49785">
    <property type="entry name" value="Galactose-binding domain-like"/>
    <property type="match status" value="1"/>
</dbReference>
<dbReference type="SUPFAM" id="SSF49899">
    <property type="entry name" value="Concanavalin A-like lectins/glucanases"/>
    <property type="match status" value="1"/>
</dbReference>
<gene>
    <name evidence="2" type="ORF">MM415A00444_0007</name>
    <name evidence="1" type="ORF">MM415B00464_0021</name>
</gene>
<dbReference type="Gene3D" id="2.60.120.200">
    <property type="match status" value="1"/>
</dbReference>
<proteinExistence type="predicted"/>
<protein>
    <recommendedName>
        <fullName evidence="3">Lectin/glucanase superfamily protein</fullName>
    </recommendedName>
</protein>
<evidence type="ECO:0000313" key="2">
    <source>
        <dbReference type="EMBL" id="QJA82092.1"/>
    </source>
</evidence>
<evidence type="ECO:0000313" key="1">
    <source>
        <dbReference type="EMBL" id="QJA64822.1"/>
    </source>
</evidence>
<dbReference type="InterPro" id="IPR013320">
    <property type="entry name" value="ConA-like_dom_sf"/>
</dbReference>
<organism evidence="1">
    <name type="scientific">viral metagenome</name>
    <dbReference type="NCBI Taxonomy" id="1070528"/>
    <lineage>
        <taxon>unclassified sequences</taxon>
        <taxon>metagenomes</taxon>
        <taxon>organismal metagenomes</taxon>
    </lineage>
</organism>
<evidence type="ECO:0008006" key="3">
    <source>
        <dbReference type="Google" id="ProtNLM"/>
    </source>
</evidence>
<dbReference type="EMBL" id="MT141527">
    <property type="protein sequence ID" value="QJA64822.1"/>
    <property type="molecule type" value="Genomic_DNA"/>
</dbReference>
<accession>A0A6M3J7E7</accession>
<sequence length="647" mass="69313">MGWNRANIAWSGAPAWNTFGAMNFEEWYGVSRVGLVTRLDQAHRLSGTDASIWTAADGNVSVENSTASKQPCIVSDGFRSSRDFDGVDDYLYEKPLAYGTSATFELVTNQSSAAARFVNSAYDLTDYVGKKLVVAYSGVTLQGYIYGAANDNWSADLFDGGAGTFSGTTTWSWTAQGSNTIANTNNELVVTFANNGTGAVLLLNSASDLNSNLTVGKIYSLEIAAYVNTGSSVDLVVNDSGTTRTIQSVTATEKTGYEYRFRANSTTLCYLGFSNGASGETVYVDNLKLYEDQGETLGNNLFDAGKGTFDSGTESWVAEGANTIENDAGLLKTTCVDNSNGSYLLLTAAGDFSEDAVINQLYRIDGQAKVNNGSVNIGMYSGARSVTLRAITETTLTNFVGYGVIEGANSYLNNSGMGGTEIIWNDNLTWKQVTNLGASGVSICHVPLSAVTGTVYNSWTSGATTINTNAGANYSWWIYEPDTSIRDNITLVAVVKPDAGQPAAVNTIAAKLGATGNFGWQWGLNTNGSIQFFNSQNGSSSNYNTTSGVTLANGAQSKPTFLAVTKNGTTGEVLHYHNGVLNNSTWTSGSAQAVTWDSSVPFTTGNDRRLLSYYWAGQLYTILVLNRVLTASEIKRIYIRDRWRFAR</sequence>
<dbReference type="InterPro" id="IPR008979">
    <property type="entry name" value="Galactose-bd-like_sf"/>
</dbReference>